<dbReference type="GO" id="GO:0005737">
    <property type="term" value="C:cytoplasm"/>
    <property type="evidence" value="ECO:0007669"/>
    <property type="project" value="UniProtKB-SubCell"/>
</dbReference>
<name>T1EXR0_HELRO</name>
<dbReference type="EMBL" id="KB097753">
    <property type="protein sequence ID" value="ESN90424.1"/>
    <property type="molecule type" value="Genomic_DNA"/>
</dbReference>
<evidence type="ECO:0000256" key="11">
    <source>
        <dbReference type="PROSITE-ProRule" id="PRU00723"/>
    </source>
</evidence>
<evidence type="ECO:0000313" key="16">
    <source>
        <dbReference type="Proteomes" id="UP000015101"/>
    </source>
</evidence>
<evidence type="ECO:0000256" key="5">
    <source>
        <dbReference type="ARBA" id="ARBA00022723"/>
    </source>
</evidence>
<evidence type="ECO:0000256" key="9">
    <source>
        <dbReference type="ARBA" id="ARBA00023242"/>
    </source>
</evidence>
<dbReference type="PANTHER" id="PTHR45740:SF2">
    <property type="entry name" value="POLY [ADP-RIBOSE] POLYMERASE"/>
    <property type="match status" value="1"/>
</dbReference>
<dbReference type="InterPro" id="IPR000571">
    <property type="entry name" value="Znf_CCCH"/>
</dbReference>
<dbReference type="Pfam" id="PF02825">
    <property type="entry name" value="WWE"/>
    <property type="match status" value="1"/>
</dbReference>
<organism evidence="15 16">
    <name type="scientific">Helobdella robusta</name>
    <name type="common">Californian leech</name>
    <dbReference type="NCBI Taxonomy" id="6412"/>
    <lineage>
        <taxon>Eukaryota</taxon>
        <taxon>Metazoa</taxon>
        <taxon>Spiralia</taxon>
        <taxon>Lophotrochozoa</taxon>
        <taxon>Annelida</taxon>
        <taxon>Clitellata</taxon>
        <taxon>Hirudinea</taxon>
        <taxon>Rhynchobdellida</taxon>
        <taxon>Glossiphoniidae</taxon>
        <taxon>Helobdella</taxon>
    </lineage>
</organism>
<keyword evidence="4" id="KW-0597">Phosphoprotein</keyword>
<evidence type="ECO:0000256" key="7">
    <source>
        <dbReference type="ARBA" id="ARBA00022771"/>
    </source>
</evidence>
<keyword evidence="16" id="KW-1185">Reference proteome</keyword>
<evidence type="ECO:0000256" key="6">
    <source>
        <dbReference type="ARBA" id="ARBA00022737"/>
    </source>
</evidence>
<evidence type="ECO:0000313" key="14">
    <source>
        <dbReference type="EMBL" id="ESN90424.1"/>
    </source>
</evidence>
<dbReference type="OrthoDB" id="438889at2759"/>
<reference evidence="14 16" key="2">
    <citation type="journal article" date="2013" name="Nature">
        <title>Insights into bilaterian evolution from three spiralian genomes.</title>
        <authorList>
            <person name="Simakov O."/>
            <person name="Marletaz F."/>
            <person name="Cho S.J."/>
            <person name="Edsinger-Gonzales E."/>
            <person name="Havlak P."/>
            <person name="Hellsten U."/>
            <person name="Kuo D.H."/>
            <person name="Larsson T."/>
            <person name="Lv J."/>
            <person name="Arendt D."/>
            <person name="Savage R."/>
            <person name="Osoegawa K."/>
            <person name="de Jong P."/>
            <person name="Grimwood J."/>
            <person name="Chapman J.A."/>
            <person name="Shapiro H."/>
            <person name="Aerts A."/>
            <person name="Otillar R.P."/>
            <person name="Terry A.Y."/>
            <person name="Boore J.L."/>
            <person name="Grigoriev I.V."/>
            <person name="Lindberg D.R."/>
            <person name="Seaver E.C."/>
            <person name="Weisblat D.A."/>
            <person name="Putnam N.H."/>
            <person name="Rokhsar D.S."/>
        </authorList>
    </citation>
    <scope>NUCLEOTIDE SEQUENCE</scope>
</reference>
<proteinExistence type="inferred from homology"/>
<evidence type="ECO:0000259" key="12">
    <source>
        <dbReference type="PROSITE" id="PS50103"/>
    </source>
</evidence>
<evidence type="ECO:0000313" key="15">
    <source>
        <dbReference type="EnsemblMetazoa" id="HelroP166091"/>
    </source>
</evidence>
<dbReference type="HOGENOM" id="CLU_014825_2_2_1"/>
<keyword evidence="8 11" id="KW-0862">Zinc</keyword>
<feature type="zinc finger region" description="C3H1-type" evidence="11">
    <location>
        <begin position="88"/>
        <end position="110"/>
    </location>
</feature>
<evidence type="ECO:0000256" key="10">
    <source>
        <dbReference type="ARBA" id="ARBA00024347"/>
    </source>
</evidence>
<dbReference type="InParanoid" id="T1EXR0"/>
<sequence length="479" mass="56259">MKRENNIKYSDGGSFWSHHAEGRDVESNVTTTGKIAERRDHGQQRITFVKSLCHLLNINTFQLLQRGQEYLSFEGCRAYKNSCGNLHICLHYLRNDCKFNGKCKYSHNFRSPHNLPILKKYSLDKLSKCDIVPLLNIETTEKNRKALICKGYNSIQGCKFKQKCESLHLCAHYVVSVCKFGKTCERSHDLKNPQIKKLLMQKDVNPNQIPKQIIADLKKLINVGSTIDLSIGDYHLDESLNVNGFRKSDSFQTRKRKNDGMIFNSKRASKNDGISCAHPKICVYFLEGPCLRKNCPDFHQIEKLPYQWQYRDVNDDWINYAENILIEKAFCCCEVTFLFPNSRYNFNTEVNFEDMTFKDLRIKSAKLVRSDILREGPVRRLTTDSLLNPQAGAKYLTWWRWFYVDDLKWVEYQEKSGYPEPFSLEGYYQNEFNDENYLINFTSNSIDYEINLKRMYQTNLKNGTVQDVVRRPHPFYREK</sequence>
<dbReference type="EnsemblMetazoa" id="HelroT166091">
    <property type="protein sequence ID" value="HelroP166091"/>
    <property type="gene ID" value="HelroG166091"/>
</dbReference>
<keyword evidence="5 11" id="KW-0479">Metal-binding</keyword>
<dbReference type="InterPro" id="IPR037197">
    <property type="entry name" value="WWE_dom_sf"/>
</dbReference>
<dbReference type="STRING" id="6412.T1EXR0"/>
<dbReference type="Gene3D" id="3.30.720.50">
    <property type="match status" value="1"/>
</dbReference>
<feature type="domain" description="C3H1-type" evidence="12">
    <location>
        <begin position="88"/>
        <end position="110"/>
    </location>
</feature>
<evidence type="ECO:0000256" key="3">
    <source>
        <dbReference type="ARBA" id="ARBA00022490"/>
    </source>
</evidence>
<keyword evidence="3" id="KW-0963">Cytoplasm</keyword>
<feature type="domain" description="WWE" evidence="13">
    <location>
        <begin position="385"/>
        <end position="471"/>
    </location>
</feature>
<dbReference type="EMBL" id="AMQM01002253">
    <property type="status" value="NOT_ANNOTATED_CDS"/>
    <property type="molecule type" value="Genomic_DNA"/>
</dbReference>
<comment type="similarity">
    <text evidence="10">Belongs to the ARTD/PARP family.</text>
</comment>
<dbReference type="GO" id="GO:0003950">
    <property type="term" value="F:NAD+ poly-ADP-ribosyltransferase activity"/>
    <property type="evidence" value="ECO:0000318"/>
    <property type="project" value="GO_Central"/>
</dbReference>
<dbReference type="Gene3D" id="1.20.120.1350">
    <property type="entry name" value="Pneumovirus matrix protein 2 (M2), zinc-binding domain"/>
    <property type="match status" value="1"/>
</dbReference>
<dbReference type="Proteomes" id="UP000015101">
    <property type="component" value="Unassembled WGS sequence"/>
</dbReference>
<evidence type="ECO:0000256" key="1">
    <source>
        <dbReference type="ARBA" id="ARBA00004123"/>
    </source>
</evidence>
<dbReference type="RefSeq" id="XP_009031365.1">
    <property type="nucleotide sequence ID" value="XM_009033117.1"/>
</dbReference>
<dbReference type="SMART" id="SM00356">
    <property type="entry name" value="ZnF_C3H1"/>
    <property type="match status" value="3"/>
</dbReference>
<dbReference type="SUPFAM" id="SSF117839">
    <property type="entry name" value="WWE domain"/>
    <property type="match status" value="1"/>
</dbReference>
<dbReference type="PROSITE" id="PS50103">
    <property type="entry name" value="ZF_C3H1"/>
    <property type="match status" value="2"/>
</dbReference>
<gene>
    <name evidence="15" type="primary">20201360</name>
    <name evidence="14" type="ORF">HELRODRAFT_166091</name>
</gene>
<dbReference type="CTD" id="20201360"/>
<dbReference type="AlphaFoldDB" id="T1EXR0"/>
<dbReference type="GO" id="GO:0005634">
    <property type="term" value="C:nucleus"/>
    <property type="evidence" value="ECO:0000318"/>
    <property type="project" value="GO_Central"/>
</dbReference>
<evidence type="ECO:0000259" key="13">
    <source>
        <dbReference type="PROSITE" id="PS50918"/>
    </source>
</evidence>
<evidence type="ECO:0000256" key="4">
    <source>
        <dbReference type="ARBA" id="ARBA00022553"/>
    </source>
</evidence>
<dbReference type="KEGG" id="hro:HELRODRAFT_166091"/>
<evidence type="ECO:0000256" key="8">
    <source>
        <dbReference type="ARBA" id="ARBA00022833"/>
    </source>
</evidence>
<keyword evidence="9" id="KW-0539">Nucleus</keyword>
<dbReference type="PROSITE" id="PS50918">
    <property type="entry name" value="WWE"/>
    <property type="match status" value="1"/>
</dbReference>
<dbReference type="GO" id="GO:0008270">
    <property type="term" value="F:zinc ion binding"/>
    <property type="evidence" value="ECO:0007669"/>
    <property type="project" value="UniProtKB-KW"/>
</dbReference>
<feature type="domain" description="C3H1-type" evidence="12">
    <location>
        <begin position="169"/>
        <end position="191"/>
    </location>
</feature>
<feature type="zinc finger region" description="C3H1-type" evidence="11">
    <location>
        <begin position="169"/>
        <end position="191"/>
    </location>
</feature>
<protein>
    <submittedName>
        <fullName evidence="14 15">Uncharacterized protein</fullName>
    </submittedName>
</protein>
<accession>T1EXR0</accession>
<evidence type="ECO:0000256" key="2">
    <source>
        <dbReference type="ARBA" id="ARBA00004496"/>
    </source>
</evidence>
<keyword evidence="7 11" id="KW-0863">Zinc-finger</keyword>
<reference evidence="16" key="1">
    <citation type="submission" date="2012-12" db="EMBL/GenBank/DDBJ databases">
        <authorList>
            <person name="Hellsten U."/>
            <person name="Grimwood J."/>
            <person name="Chapman J.A."/>
            <person name="Shapiro H."/>
            <person name="Aerts A."/>
            <person name="Otillar R.P."/>
            <person name="Terry A.Y."/>
            <person name="Boore J.L."/>
            <person name="Simakov O."/>
            <person name="Marletaz F."/>
            <person name="Cho S.-J."/>
            <person name="Edsinger-Gonzales E."/>
            <person name="Havlak P."/>
            <person name="Kuo D.-H."/>
            <person name="Larsson T."/>
            <person name="Lv J."/>
            <person name="Arendt D."/>
            <person name="Savage R."/>
            <person name="Osoegawa K."/>
            <person name="de Jong P."/>
            <person name="Lindberg D.R."/>
            <person name="Seaver E.C."/>
            <person name="Weisblat D.A."/>
            <person name="Putnam N.H."/>
            <person name="Grigoriev I.V."/>
            <person name="Rokhsar D.S."/>
        </authorList>
    </citation>
    <scope>NUCLEOTIDE SEQUENCE</scope>
</reference>
<dbReference type="Gene3D" id="3.30.1370.210">
    <property type="match status" value="1"/>
</dbReference>
<dbReference type="OMA" id="YALPRIS"/>
<dbReference type="InterPro" id="IPR004170">
    <property type="entry name" value="WWE_dom"/>
</dbReference>
<comment type="subcellular location">
    <subcellularLocation>
        <location evidence="2">Cytoplasm</location>
    </subcellularLocation>
    <subcellularLocation>
        <location evidence="1">Nucleus</location>
    </subcellularLocation>
</comment>
<dbReference type="PANTHER" id="PTHR45740">
    <property type="entry name" value="POLY [ADP-RIBOSE] POLYMERASE"/>
    <property type="match status" value="1"/>
</dbReference>
<dbReference type="InterPro" id="IPR051712">
    <property type="entry name" value="ARTD-AVP"/>
</dbReference>
<dbReference type="InterPro" id="IPR057602">
    <property type="entry name" value="Zfn-CCCH_PARP12"/>
</dbReference>
<dbReference type="eggNOG" id="ENOG502S8DY">
    <property type="taxonomic scope" value="Eukaryota"/>
</dbReference>
<dbReference type="Pfam" id="PF25261">
    <property type="entry name" value="zf-CCCH_PARP12"/>
    <property type="match status" value="1"/>
</dbReference>
<keyword evidence="6" id="KW-0677">Repeat</keyword>
<reference evidence="15" key="3">
    <citation type="submission" date="2015-06" db="UniProtKB">
        <authorList>
            <consortium name="EnsemblMetazoa"/>
        </authorList>
    </citation>
    <scope>IDENTIFICATION</scope>
</reference>
<dbReference type="GeneID" id="20201360"/>